<evidence type="ECO:0000313" key="2">
    <source>
        <dbReference type="Proteomes" id="UP001589646"/>
    </source>
</evidence>
<dbReference type="RefSeq" id="WP_346130319.1">
    <property type="nucleotide sequence ID" value="NZ_BAAAXC010000015.1"/>
</dbReference>
<dbReference type="SUPFAM" id="SSF51445">
    <property type="entry name" value="(Trans)glycosidases"/>
    <property type="match status" value="1"/>
</dbReference>
<comment type="caution">
    <text evidence="1">The sequence shown here is derived from an EMBL/GenBank/DDBJ whole genome shotgun (WGS) entry which is preliminary data.</text>
</comment>
<sequence length="395" mass="41512">MNIAYVYPWDVVGDPAAPGRIAALGVDAVALAASYHSTRAATPLHPAHRVLDVPYSAFYLPVRPSAWGRLVPPNPTWTSPDAFLQARDALHAVGLPVHAWTILTHSSHLGAAHPDVVVRNAFGDAYPYALCPSHEDVAEYCERLVREIVSVGAPDGLILEACGPMGFGHQSVHEKTGGADWTSVHSALLSLCFCTACLPGYPDADELRTRVRTAIDGPSDTIGAPGTGAGRGPVNAGPVEAGSVEEALREPAGAVRERRGRLASSLRARLVAAARELSPGLPIRTHASPDPWAAGPFATLPDADPSLDGLVGMCWGTQEEAVSNLTRLSALSSPGQRLGAYALFLPPKPADEAQLAESFTAYAKAGADELHLYHVGLASPARLDTLARALRAVRS</sequence>
<dbReference type="EMBL" id="JBHMCE010000013">
    <property type="protein sequence ID" value="MFB9532158.1"/>
    <property type="molecule type" value="Genomic_DNA"/>
</dbReference>
<protein>
    <recommendedName>
        <fullName evidence="3">Alanine-rich protein</fullName>
    </recommendedName>
</protein>
<proteinExistence type="predicted"/>
<keyword evidence="2" id="KW-1185">Reference proteome</keyword>
<gene>
    <name evidence="1" type="ORF">ACFFRN_36605</name>
</gene>
<name>A0ABV5Q9L1_9ACTN</name>
<organism evidence="1 2">
    <name type="scientific">Nonomuraea roseola</name>
    <dbReference type="NCBI Taxonomy" id="46179"/>
    <lineage>
        <taxon>Bacteria</taxon>
        <taxon>Bacillati</taxon>
        <taxon>Actinomycetota</taxon>
        <taxon>Actinomycetes</taxon>
        <taxon>Streptosporangiales</taxon>
        <taxon>Streptosporangiaceae</taxon>
        <taxon>Nonomuraea</taxon>
    </lineage>
</organism>
<dbReference type="Proteomes" id="UP001589646">
    <property type="component" value="Unassembled WGS sequence"/>
</dbReference>
<evidence type="ECO:0008006" key="3">
    <source>
        <dbReference type="Google" id="ProtNLM"/>
    </source>
</evidence>
<evidence type="ECO:0000313" key="1">
    <source>
        <dbReference type="EMBL" id="MFB9532158.1"/>
    </source>
</evidence>
<reference evidence="1 2" key="1">
    <citation type="submission" date="2024-09" db="EMBL/GenBank/DDBJ databases">
        <authorList>
            <person name="Sun Q."/>
            <person name="Mori K."/>
        </authorList>
    </citation>
    <scope>NUCLEOTIDE SEQUENCE [LARGE SCALE GENOMIC DNA]</scope>
    <source>
        <strain evidence="1 2">JCM 3323</strain>
    </source>
</reference>
<accession>A0ABV5Q9L1</accession>
<dbReference type="InterPro" id="IPR017853">
    <property type="entry name" value="GH"/>
</dbReference>